<evidence type="ECO:0000313" key="2">
    <source>
        <dbReference type="Proteomes" id="UP000050465"/>
    </source>
</evidence>
<organism evidence="1 2">
    <name type="scientific">Phormidesmis priestleyi Ana</name>
    <dbReference type="NCBI Taxonomy" id="1666911"/>
    <lineage>
        <taxon>Bacteria</taxon>
        <taxon>Bacillati</taxon>
        <taxon>Cyanobacteriota</taxon>
        <taxon>Cyanophyceae</taxon>
        <taxon>Leptolyngbyales</taxon>
        <taxon>Leptolyngbyaceae</taxon>
        <taxon>Phormidesmis</taxon>
    </lineage>
</organism>
<proteinExistence type="predicted"/>
<protein>
    <submittedName>
        <fullName evidence="1">Uncharacterized protein</fullName>
    </submittedName>
</protein>
<dbReference type="EMBL" id="LJZR01000001">
    <property type="protein sequence ID" value="KPQ37776.1"/>
    <property type="molecule type" value="Genomic_DNA"/>
</dbReference>
<reference evidence="1 2" key="1">
    <citation type="submission" date="2015-09" db="EMBL/GenBank/DDBJ databases">
        <title>Identification and resolution of microdiversity through metagenomic sequencing of parallel consortia.</title>
        <authorList>
            <person name="Nelson W.C."/>
            <person name="Romine M.F."/>
            <person name="Lindemann S.R."/>
        </authorList>
    </citation>
    <scope>NUCLEOTIDE SEQUENCE [LARGE SCALE GENOMIC DNA]</scope>
    <source>
        <strain evidence="1">Ana</strain>
    </source>
</reference>
<sequence length="60" mass="6398">MSELAVLCVANSFFGQMLAKTEALFGMNQPLNAIAKMKLQFVKTSIKGVYLPNFGGSPGS</sequence>
<gene>
    <name evidence="1" type="ORF">HLUCCA11_01585</name>
</gene>
<dbReference type="STRING" id="1666911.HLUCCA11_01585"/>
<evidence type="ECO:0000313" key="1">
    <source>
        <dbReference type="EMBL" id="KPQ37776.1"/>
    </source>
</evidence>
<dbReference type="Proteomes" id="UP000050465">
    <property type="component" value="Unassembled WGS sequence"/>
</dbReference>
<dbReference type="AlphaFoldDB" id="A0A0P8A423"/>
<accession>A0A0P8A423</accession>
<comment type="caution">
    <text evidence="1">The sequence shown here is derived from an EMBL/GenBank/DDBJ whole genome shotgun (WGS) entry which is preliminary data.</text>
</comment>
<name>A0A0P8A423_9CYAN</name>